<dbReference type="InterPro" id="IPR051051">
    <property type="entry name" value="E3_ubiq-ligase_TRIM/RNF"/>
</dbReference>
<dbReference type="InterPro" id="IPR003877">
    <property type="entry name" value="SPRY_dom"/>
</dbReference>
<dbReference type="AlphaFoldDB" id="A0A553R1C2"/>
<evidence type="ECO:0000256" key="3">
    <source>
        <dbReference type="ARBA" id="ARBA00022833"/>
    </source>
</evidence>
<dbReference type="Pfam" id="PF13765">
    <property type="entry name" value="PRY"/>
    <property type="match status" value="1"/>
</dbReference>
<keyword evidence="6" id="KW-1185">Reference proteome</keyword>
<keyword evidence="1" id="KW-0479">Metal-binding</keyword>
<proteinExistence type="predicted"/>
<dbReference type="GO" id="GO:0005737">
    <property type="term" value="C:cytoplasm"/>
    <property type="evidence" value="ECO:0007669"/>
    <property type="project" value="UniProtKB-ARBA"/>
</dbReference>
<dbReference type="PROSITE" id="PS50188">
    <property type="entry name" value="B302_SPRY"/>
    <property type="match status" value="1"/>
</dbReference>
<evidence type="ECO:0000259" key="4">
    <source>
        <dbReference type="PROSITE" id="PS50188"/>
    </source>
</evidence>
<evidence type="ECO:0000313" key="6">
    <source>
        <dbReference type="Proteomes" id="UP000316079"/>
    </source>
</evidence>
<sequence length="305" mass="34459">MSHSGTKGVTRLFTASHEHRRPCALLVFVSELTDVAHYHVSRCQAREEGNSGLLGALCHRVFLEGYKPQTPGDCVNRCDTRLAEQRGVRLPSPAKFAVTSRRVVRYITIIPTSIPENNKEFLQYSCQLTLDTNTVNKNLLLSGRNEAIDFSHTVQPYLSHPERFDNFPQVLCIESVCGRSYWEVEWKGWVGISVSYKSISRKGTEGQCEFGRNDQSWCLYCFESSCSFWHKNTKIKLPGVSSSSRIGVFVDYAAGTLSFYSVSDTMSLIHKVHTTFTEPLCPGFWAGGYWLTPVSNITLYNITRE</sequence>
<dbReference type="InterPro" id="IPR001870">
    <property type="entry name" value="B30.2/SPRY"/>
</dbReference>
<dbReference type="GO" id="GO:0008270">
    <property type="term" value="F:zinc ion binding"/>
    <property type="evidence" value="ECO:0007669"/>
    <property type="project" value="UniProtKB-KW"/>
</dbReference>
<dbReference type="STRING" id="623744.A0A553R1C2"/>
<dbReference type="SMART" id="SM00449">
    <property type="entry name" value="SPRY"/>
    <property type="match status" value="1"/>
</dbReference>
<keyword evidence="3" id="KW-0862">Zinc</keyword>
<dbReference type="Gene3D" id="2.60.120.920">
    <property type="match status" value="1"/>
</dbReference>
<name>A0A553R1C2_9TELE</name>
<protein>
    <recommendedName>
        <fullName evidence="4">B30.2/SPRY domain-containing protein</fullName>
    </recommendedName>
</protein>
<dbReference type="InterPro" id="IPR003879">
    <property type="entry name" value="Butyrophylin_SPRY"/>
</dbReference>
<feature type="domain" description="B30.2/SPRY" evidence="4">
    <location>
        <begin position="108"/>
        <end position="303"/>
    </location>
</feature>
<dbReference type="InterPro" id="IPR006574">
    <property type="entry name" value="PRY"/>
</dbReference>
<reference evidence="5 6" key="1">
    <citation type="journal article" date="2019" name="Sci. Data">
        <title>Hybrid genome assembly and annotation of Danionella translucida.</title>
        <authorList>
            <person name="Kadobianskyi M."/>
            <person name="Schulze L."/>
            <person name="Schuelke M."/>
            <person name="Judkewitz B."/>
        </authorList>
    </citation>
    <scope>NUCLEOTIDE SEQUENCE [LARGE SCALE GENOMIC DNA]</scope>
    <source>
        <strain evidence="5 6">Bolton</strain>
    </source>
</reference>
<dbReference type="PANTHER" id="PTHR25465:SF5">
    <property type="entry name" value="E3 UBIQUITIN_ISG15 LIGASE TRIM25-RELATED"/>
    <property type="match status" value="1"/>
</dbReference>
<gene>
    <name evidence="5" type="ORF">DNTS_012839</name>
</gene>
<dbReference type="PANTHER" id="PTHR25465">
    <property type="entry name" value="B-BOX DOMAIN CONTAINING"/>
    <property type="match status" value="1"/>
</dbReference>
<evidence type="ECO:0000313" key="5">
    <source>
        <dbReference type="EMBL" id="TRY95985.1"/>
    </source>
</evidence>
<accession>A0A553R1C2</accession>
<evidence type="ECO:0000256" key="2">
    <source>
        <dbReference type="ARBA" id="ARBA00022771"/>
    </source>
</evidence>
<dbReference type="Proteomes" id="UP000316079">
    <property type="component" value="Unassembled WGS sequence"/>
</dbReference>
<dbReference type="InterPro" id="IPR013320">
    <property type="entry name" value="ConA-like_dom_sf"/>
</dbReference>
<dbReference type="CDD" id="cd16040">
    <property type="entry name" value="SPRY_PRY_SNTX"/>
    <property type="match status" value="1"/>
</dbReference>
<comment type="caution">
    <text evidence="5">The sequence shown here is derived from an EMBL/GenBank/DDBJ whole genome shotgun (WGS) entry which is preliminary data.</text>
</comment>
<organism evidence="5 6">
    <name type="scientific">Danionella cerebrum</name>
    <dbReference type="NCBI Taxonomy" id="2873325"/>
    <lineage>
        <taxon>Eukaryota</taxon>
        <taxon>Metazoa</taxon>
        <taxon>Chordata</taxon>
        <taxon>Craniata</taxon>
        <taxon>Vertebrata</taxon>
        <taxon>Euteleostomi</taxon>
        <taxon>Actinopterygii</taxon>
        <taxon>Neopterygii</taxon>
        <taxon>Teleostei</taxon>
        <taxon>Ostariophysi</taxon>
        <taxon>Cypriniformes</taxon>
        <taxon>Danionidae</taxon>
        <taxon>Danioninae</taxon>
        <taxon>Danionella</taxon>
    </lineage>
</organism>
<dbReference type="Pfam" id="PF00622">
    <property type="entry name" value="SPRY"/>
    <property type="match status" value="1"/>
</dbReference>
<dbReference type="PRINTS" id="PR01407">
    <property type="entry name" value="BUTYPHLNCDUF"/>
</dbReference>
<evidence type="ECO:0000256" key="1">
    <source>
        <dbReference type="ARBA" id="ARBA00022723"/>
    </source>
</evidence>
<dbReference type="OrthoDB" id="9903688at2759"/>
<dbReference type="InterPro" id="IPR043136">
    <property type="entry name" value="B30.2/SPRY_sf"/>
</dbReference>
<dbReference type="EMBL" id="SRMA01025329">
    <property type="protein sequence ID" value="TRY95985.1"/>
    <property type="molecule type" value="Genomic_DNA"/>
</dbReference>
<keyword evidence="2" id="KW-0863">Zinc-finger</keyword>
<dbReference type="SMART" id="SM00589">
    <property type="entry name" value="PRY"/>
    <property type="match status" value="1"/>
</dbReference>
<dbReference type="SUPFAM" id="SSF49899">
    <property type="entry name" value="Concanavalin A-like lectins/glucanases"/>
    <property type="match status" value="1"/>
</dbReference>